<dbReference type="PROSITE" id="PS50895">
    <property type="entry name" value="SURF1"/>
    <property type="match status" value="1"/>
</dbReference>
<proteinExistence type="inferred from homology"/>
<comment type="caution">
    <text evidence="7">The sequence shown here is derived from an EMBL/GenBank/DDBJ whole genome shotgun (WGS) entry which is preliminary data.</text>
</comment>
<evidence type="ECO:0000256" key="1">
    <source>
        <dbReference type="ARBA" id="ARBA00004370"/>
    </source>
</evidence>
<reference evidence="8" key="1">
    <citation type="submission" date="2018-11" db="EMBL/GenBank/DDBJ databases">
        <title>Rhizobium chutanense sp. nov., isolated from root nodules of Phaseolus vulgaris in China.</title>
        <authorList>
            <person name="Huo Y."/>
        </authorList>
    </citation>
    <scope>NUCLEOTIDE SEQUENCE [LARGE SCALE GENOMIC DNA]</scope>
    <source>
        <strain evidence="8">CCBAU 65647</strain>
    </source>
</reference>
<keyword evidence="4 6" id="KW-1133">Transmembrane helix</keyword>
<evidence type="ECO:0000313" key="7">
    <source>
        <dbReference type="EMBL" id="RUM27608.1"/>
    </source>
</evidence>
<dbReference type="PANTHER" id="PTHR23427:SF2">
    <property type="entry name" value="SURFEIT LOCUS PROTEIN 1"/>
    <property type="match status" value="1"/>
</dbReference>
<keyword evidence="6" id="KW-1003">Cell membrane</keyword>
<evidence type="ECO:0000256" key="2">
    <source>
        <dbReference type="ARBA" id="ARBA00007165"/>
    </source>
</evidence>
<keyword evidence="8" id="KW-1185">Reference proteome</keyword>
<gene>
    <name evidence="7" type="ORF">EFQ99_02105</name>
</gene>
<dbReference type="OrthoDB" id="6079986at2"/>
<keyword evidence="3 6" id="KW-0812">Transmembrane</keyword>
<dbReference type="InterPro" id="IPR045214">
    <property type="entry name" value="Surf1/Surf4"/>
</dbReference>
<comment type="caution">
    <text evidence="6">Lacks conserved residue(s) required for the propagation of feature annotation.</text>
</comment>
<evidence type="ECO:0000256" key="5">
    <source>
        <dbReference type="ARBA" id="ARBA00023136"/>
    </source>
</evidence>
<protein>
    <recommendedName>
        <fullName evidence="6">SURF1-like protein</fullName>
    </recommendedName>
</protein>
<evidence type="ECO:0000256" key="4">
    <source>
        <dbReference type="ARBA" id="ARBA00022989"/>
    </source>
</evidence>
<comment type="similarity">
    <text evidence="2 6">Belongs to the SURF1 family.</text>
</comment>
<dbReference type="CDD" id="cd06662">
    <property type="entry name" value="SURF1"/>
    <property type="match status" value="1"/>
</dbReference>
<dbReference type="Proteomes" id="UP000278823">
    <property type="component" value="Unassembled WGS sequence"/>
</dbReference>
<dbReference type="GO" id="GO:0005886">
    <property type="term" value="C:plasma membrane"/>
    <property type="evidence" value="ECO:0007669"/>
    <property type="project" value="UniProtKB-SubCell"/>
</dbReference>
<accession>A0A432PSX1</accession>
<comment type="subcellular location">
    <subcellularLocation>
        <location evidence="6">Cell membrane</location>
        <topology evidence="6">Multi-pass membrane protein</topology>
    </subcellularLocation>
    <subcellularLocation>
        <location evidence="1">Membrane</location>
    </subcellularLocation>
</comment>
<dbReference type="RefSeq" id="WP_126919003.1">
    <property type="nucleotide sequence ID" value="NZ_ML133686.1"/>
</dbReference>
<dbReference type="Pfam" id="PF02104">
    <property type="entry name" value="SURF1"/>
    <property type="match status" value="1"/>
</dbReference>
<keyword evidence="5 6" id="KW-0472">Membrane</keyword>
<dbReference type="InterPro" id="IPR002994">
    <property type="entry name" value="Surf1/Shy1"/>
</dbReference>
<evidence type="ECO:0000256" key="6">
    <source>
        <dbReference type="RuleBase" id="RU363076"/>
    </source>
</evidence>
<dbReference type="AlphaFoldDB" id="A0A432PSX1"/>
<dbReference type="PANTHER" id="PTHR23427">
    <property type="entry name" value="SURFEIT LOCUS PROTEIN"/>
    <property type="match status" value="1"/>
</dbReference>
<evidence type="ECO:0000313" key="8">
    <source>
        <dbReference type="Proteomes" id="UP000278823"/>
    </source>
</evidence>
<dbReference type="EMBL" id="RJTH01000001">
    <property type="protein sequence ID" value="RUM27608.1"/>
    <property type="molecule type" value="Genomic_DNA"/>
</dbReference>
<name>A0A432PSX1_9HYPH</name>
<sequence>MSEVPSEKSERRRSPATLVISAACLALLAAALAALGTWQVQRLAWKRDLIARVDQRLHAEPVPAPARADWSKVNAADDEYRRVTATGTLANDNETLVYASTALGPGYWVMTPLRLADGTSILVNRGFVPTNRRDPTLRREGQRSGAVEITGLLRMTEPKGSLLQSNDLAADRWYSRDVAAIAEKRGVSTVAPYFIDADATPNPGGLPIGGLTVVHFPNNHLVYAVTWYGLAAMALVLLVLILRGERNSRDQAKRSPRRPSS</sequence>
<organism evidence="7 8">
    <name type="scientific">Rhizobium vallis</name>
    <dbReference type="NCBI Taxonomy" id="634290"/>
    <lineage>
        <taxon>Bacteria</taxon>
        <taxon>Pseudomonadati</taxon>
        <taxon>Pseudomonadota</taxon>
        <taxon>Alphaproteobacteria</taxon>
        <taxon>Hyphomicrobiales</taxon>
        <taxon>Rhizobiaceae</taxon>
        <taxon>Rhizobium/Agrobacterium group</taxon>
        <taxon>Rhizobium</taxon>
    </lineage>
</organism>
<evidence type="ECO:0000256" key="3">
    <source>
        <dbReference type="ARBA" id="ARBA00022692"/>
    </source>
</evidence>
<feature type="transmembrane region" description="Helical" evidence="6">
    <location>
        <begin position="221"/>
        <end position="242"/>
    </location>
</feature>